<proteinExistence type="predicted"/>
<organism evidence="2 3">
    <name type="scientific">Blastomyces silverae</name>
    <dbReference type="NCBI Taxonomy" id="2060906"/>
    <lineage>
        <taxon>Eukaryota</taxon>
        <taxon>Fungi</taxon>
        <taxon>Dikarya</taxon>
        <taxon>Ascomycota</taxon>
        <taxon>Pezizomycotina</taxon>
        <taxon>Eurotiomycetes</taxon>
        <taxon>Eurotiomycetidae</taxon>
        <taxon>Onygenales</taxon>
        <taxon>Ajellomycetaceae</taxon>
        <taxon>Blastomyces</taxon>
    </lineage>
</organism>
<feature type="region of interest" description="Disordered" evidence="1">
    <location>
        <begin position="1"/>
        <end position="31"/>
    </location>
</feature>
<dbReference type="EMBL" id="LDEV01000399">
    <property type="protein sequence ID" value="KLJ13310.1"/>
    <property type="molecule type" value="Genomic_DNA"/>
</dbReference>
<dbReference type="Proteomes" id="UP000053573">
    <property type="component" value="Unassembled WGS sequence"/>
</dbReference>
<dbReference type="PANTHER" id="PTHR43591:SF31">
    <property type="entry name" value="LAEA-LIKE, PUTATIVE (AFU_ORTHOLOGUE AFUA_8G01930)-RELATED"/>
    <property type="match status" value="1"/>
</dbReference>
<feature type="compositionally biased region" description="Polar residues" evidence="1">
    <location>
        <begin position="1"/>
        <end position="11"/>
    </location>
</feature>
<accession>A0A0H1BPT2</accession>
<protein>
    <recommendedName>
        <fullName evidence="4">Methyltransferase</fullName>
    </recommendedName>
</protein>
<dbReference type="OrthoDB" id="2013972at2759"/>
<dbReference type="SUPFAM" id="SSF53335">
    <property type="entry name" value="S-adenosyl-L-methionine-dependent methyltransferases"/>
    <property type="match status" value="1"/>
</dbReference>
<keyword evidence="3" id="KW-1185">Reference proteome</keyword>
<dbReference type="PANTHER" id="PTHR43591">
    <property type="entry name" value="METHYLTRANSFERASE"/>
    <property type="match status" value="1"/>
</dbReference>
<dbReference type="CDD" id="cd02440">
    <property type="entry name" value="AdoMet_MTases"/>
    <property type="match status" value="1"/>
</dbReference>
<reference evidence="3" key="1">
    <citation type="journal article" date="2015" name="PLoS Genet.">
        <title>The dynamic genome and transcriptome of the human fungal pathogen Blastomyces and close relative Emmonsia.</title>
        <authorList>
            <person name="Munoz J.F."/>
            <person name="Gauthier G.M."/>
            <person name="Desjardins C.A."/>
            <person name="Gallo J.E."/>
            <person name="Holder J."/>
            <person name="Sullivan T.D."/>
            <person name="Marty A.J."/>
            <person name="Carmen J.C."/>
            <person name="Chen Z."/>
            <person name="Ding L."/>
            <person name="Gujja S."/>
            <person name="Magrini V."/>
            <person name="Misas E."/>
            <person name="Mitreva M."/>
            <person name="Priest M."/>
            <person name="Saif S."/>
            <person name="Whiston E.A."/>
            <person name="Young S."/>
            <person name="Zeng Q."/>
            <person name="Goldman W.E."/>
            <person name="Mardis E.R."/>
            <person name="Taylor J.W."/>
            <person name="McEwen J.G."/>
            <person name="Clay O.K."/>
            <person name="Klein B.S."/>
            <person name="Cuomo C.A."/>
        </authorList>
    </citation>
    <scope>NUCLEOTIDE SEQUENCE [LARGE SCALE GENOMIC DNA]</scope>
    <source>
        <strain evidence="3">UAMH 139</strain>
    </source>
</reference>
<evidence type="ECO:0000256" key="1">
    <source>
        <dbReference type="SAM" id="MobiDB-lite"/>
    </source>
</evidence>
<evidence type="ECO:0000313" key="2">
    <source>
        <dbReference type="EMBL" id="KLJ13310.1"/>
    </source>
</evidence>
<gene>
    <name evidence="2" type="ORF">EMPG_11738</name>
</gene>
<dbReference type="GO" id="GO:0008168">
    <property type="term" value="F:methyltransferase activity"/>
    <property type="evidence" value="ECO:0007669"/>
    <property type="project" value="TreeGrafter"/>
</dbReference>
<dbReference type="STRING" id="2060906.A0A0H1BPT2"/>
<sequence length="344" mass="38921">MTESGIECSSSKSREGFLVPDPVDNIEPDTDPSVYEDSALGAFDPSSTTSISSSILNFKYENGRRYSGDRAAEYVLPNDEKEQDRLDLSHHVFRMVLGGALYRCPLPPNLTNILDIGTGTGIWAIDIADEFPSASAIGCDLSPIQPSWVPPNCQFEVDDVEKPWSYSKRFDFIHGRALAGSIEDWPRLFARAYENLEPGGWLELQDFEVWAYSDDGTLEKATNSILWRDKTLEASEKFGKDMRVVHKYADMMKEAGFVDIVDDVYKVPLAPWPKDKRLKEIARYEQLVMLESVEAYSLALFTRVLGWSHEEVQILVASVKNEIKDLSIHSYGKMHFVYGRKPIE</sequence>
<dbReference type="Gene3D" id="3.40.50.150">
    <property type="entry name" value="Vaccinia Virus protein VP39"/>
    <property type="match status" value="1"/>
</dbReference>
<evidence type="ECO:0000313" key="3">
    <source>
        <dbReference type="Proteomes" id="UP000053573"/>
    </source>
</evidence>
<dbReference type="AlphaFoldDB" id="A0A0H1BPT2"/>
<evidence type="ECO:0008006" key="4">
    <source>
        <dbReference type="Google" id="ProtNLM"/>
    </source>
</evidence>
<comment type="caution">
    <text evidence="2">The sequence shown here is derived from an EMBL/GenBank/DDBJ whole genome shotgun (WGS) entry which is preliminary data.</text>
</comment>
<name>A0A0H1BPT2_9EURO</name>
<dbReference type="InterPro" id="IPR029063">
    <property type="entry name" value="SAM-dependent_MTases_sf"/>
</dbReference>
<dbReference type="Pfam" id="PF13489">
    <property type="entry name" value="Methyltransf_23"/>
    <property type="match status" value="1"/>
</dbReference>